<evidence type="ECO:0000313" key="2">
    <source>
        <dbReference type="Proteomes" id="UP000886501"/>
    </source>
</evidence>
<proteinExistence type="predicted"/>
<name>A0ACB6Z1V1_THEGA</name>
<sequence length="585" mass="64425">MAVSRLPPTARSVRSFQSSIASKDKGISSTRSQIAPGTTLAKRLLFPQLGPDAEVPPLLNSPNLPPELNAEIYDFIALALRAFVNPWWTKISRYDKEFLVQINQVIIQVVQSLETRLSKTDLSPLIFRDLPTLIAQHYEDYRLASSKLNTSYSIGGSASLPLLFHQFQPHMAVSVDGSISEDYLRQSVDFMLKACLPPEDYNPDAERYIIREVILRVLTGVIPQVSQPWFIQRLALDLLGPSEAAAPVEKPLPDPSKHYISFHATVVFILSAIQAISGFGLMVIHGYRSAIQTIRHVNESSNHVSDETVRPPTESVAPTTPLPTTIVSKRLSDTSSLFSVSSQQRQGSPERDPPVTTQMPDLLRYAEPPLAMITTVFSLNKRYSASAIANTLDILTSFFMPFLDKFLPYLLYRNILSPGHLVEVIRIAKRTLFPNGYLVPPPIDPTPDEQAVIRERLAARIQQVIPGWIAPLVLGAQPPALEQTINDILGPLSSAECNNHLVMFILDSVLMTLIPEMGNTTDASMMDGPPPTARTQPRLTRPGLVVLVPSQGNSITDENGNSGGEKGRNPSPSRNSVITGTYVHV</sequence>
<reference evidence="1" key="1">
    <citation type="submission" date="2019-10" db="EMBL/GenBank/DDBJ databases">
        <authorList>
            <consortium name="DOE Joint Genome Institute"/>
            <person name="Kuo A."/>
            <person name="Miyauchi S."/>
            <person name="Kiss E."/>
            <person name="Drula E."/>
            <person name="Kohler A."/>
            <person name="Sanchez-Garcia M."/>
            <person name="Andreopoulos B."/>
            <person name="Barry K.W."/>
            <person name="Bonito G."/>
            <person name="Buee M."/>
            <person name="Carver A."/>
            <person name="Chen C."/>
            <person name="Cichocki N."/>
            <person name="Clum A."/>
            <person name="Culley D."/>
            <person name="Crous P.W."/>
            <person name="Fauchery L."/>
            <person name="Girlanda M."/>
            <person name="Hayes R."/>
            <person name="Keri Z."/>
            <person name="Labutti K."/>
            <person name="Lipzen A."/>
            <person name="Lombard V."/>
            <person name="Magnuson J."/>
            <person name="Maillard F."/>
            <person name="Morin E."/>
            <person name="Murat C."/>
            <person name="Nolan M."/>
            <person name="Ohm R."/>
            <person name="Pangilinan J."/>
            <person name="Pereira M."/>
            <person name="Perotto S."/>
            <person name="Peter M."/>
            <person name="Riley R."/>
            <person name="Sitrit Y."/>
            <person name="Stielow B."/>
            <person name="Szollosi G."/>
            <person name="Zifcakova L."/>
            <person name="Stursova M."/>
            <person name="Spatafora J.W."/>
            <person name="Tedersoo L."/>
            <person name="Vaario L.-M."/>
            <person name="Yamada A."/>
            <person name="Yan M."/>
            <person name="Wang P."/>
            <person name="Xu J."/>
            <person name="Bruns T."/>
            <person name="Baldrian P."/>
            <person name="Vilgalys R."/>
            <person name="Henrissat B."/>
            <person name="Grigoriev I.V."/>
            <person name="Hibbett D."/>
            <person name="Nagy L.G."/>
            <person name="Martin F.M."/>
        </authorList>
    </citation>
    <scope>NUCLEOTIDE SEQUENCE</scope>
    <source>
        <strain evidence="1">P2</strain>
    </source>
</reference>
<keyword evidence="2" id="KW-1185">Reference proteome</keyword>
<accession>A0ACB6Z1V1</accession>
<evidence type="ECO:0000313" key="1">
    <source>
        <dbReference type="EMBL" id="KAF9643428.1"/>
    </source>
</evidence>
<organism evidence="1 2">
    <name type="scientific">Thelephora ganbajun</name>
    <name type="common">Ganba fungus</name>
    <dbReference type="NCBI Taxonomy" id="370292"/>
    <lineage>
        <taxon>Eukaryota</taxon>
        <taxon>Fungi</taxon>
        <taxon>Dikarya</taxon>
        <taxon>Basidiomycota</taxon>
        <taxon>Agaricomycotina</taxon>
        <taxon>Agaricomycetes</taxon>
        <taxon>Thelephorales</taxon>
        <taxon>Thelephoraceae</taxon>
        <taxon>Thelephora</taxon>
    </lineage>
</organism>
<protein>
    <submittedName>
        <fullName evidence="1">Uncharacterized protein</fullName>
    </submittedName>
</protein>
<dbReference type="EMBL" id="MU118226">
    <property type="protein sequence ID" value="KAF9643428.1"/>
    <property type="molecule type" value="Genomic_DNA"/>
</dbReference>
<dbReference type="Proteomes" id="UP000886501">
    <property type="component" value="Unassembled WGS sequence"/>
</dbReference>
<reference evidence="1" key="2">
    <citation type="journal article" date="2020" name="Nat. Commun.">
        <title>Large-scale genome sequencing of mycorrhizal fungi provides insights into the early evolution of symbiotic traits.</title>
        <authorList>
            <person name="Miyauchi S."/>
            <person name="Kiss E."/>
            <person name="Kuo A."/>
            <person name="Drula E."/>
            <person name="Kohler A."/>
            <person name="Sanchez-Garcia M."/>
            <person name="Morin E."/>
            <person name="Andreopoulos B."/>
            <person name="Barry K.W."/>
            <person name="Bonito G."/>
            <person name="Buee M."/>
            <person name="Carver A."/>
            <person name="Chen C."/>
            <person name="Cichocki N."/>
            <person name="Clum A."/>
            <person name="Culley D."/>
            <person name="Crous P.W."/>
            <person name="Fauchery L."/>
            <person name="Girlanda M."/>
            <person name="Hayes R.D."/>
            <person name="Keri Z."/>
            <person name="LaButti K."/>
            <person name="Lipzen A."/>
            <person name="Lombard V."/>
            <person name="Magnuson J."/>
            <person name="Maillard F."/>
            <person name="Murat C."/>
            <person name="Nolan M."/>
            <person name="Ohm R.A."/>
            <person name="Pangilinan J."/>
            <person name="Pereira M.F."/>
            <person name="Perotto S."/>
            <person name="Peter M."/>
            <person name="Pfister S."/>
            <person name="Riley R."/>
            <person name="Sitrit Y."/>
            <person name="Stielow J.B."/>
            <person name="Szollosi G."/>
            <person name="Zifcakova L."/>
            <person name="Stursova M."/>
            <person name="Spatafora J.W."/>
            <person name="Tedersoo L."/>
            <person name="Vaario L.M."/>
            <person name="Yamada A."/>
            <person name="Yan M."/>
            <person name="Wang P."/>
            <person name="Xu J."/>
            <person name="Bruns T."/>
            <person name="Baldrian P."/>
            <person name="Vilgalys R."/>
            <person name="Dunand C."/>
            <person name="Henrissat B."/>
            <person name="Grigoriev I.V."/>
            <person name="Hibbett D."/>
            <person name="Nagy L.G."/>
            <person name="Martin F.M."/>
        </authorList>
    </citation>
    <scope>NUCLEOTIDE SEQUENCE</scope>
    <source>
        <strain evidence="1">P2</strain>
    </source>
</reference>
<gene>
    <name evidence="1" type="ORF">BDM02DRAFT_3223405</name>
</gene>
<comment type="caution">
    <text evidence="1">The sequence shown here is derived from an EMBL/GenBank/DDBJ whole genome shotgun (WGS) entry which is preliminary data.</text>
</comment>